<dbReference type="EMBL" id="JACXAH010000012">
    <property type="protein sequence ID" value="MBD1372627.1"/>
    <property type="molecule type" value="Genomic_DNA"/>
</dbReference>
<dbReference type="RefSeq" id="WP_191140531.1">
    <property type="nucleotide sequence ID" value="NZ_JACXAG020000006.1"/>
</dbReference>
<organism evidence="1 2">
    <name type="scientific">Polycladospora coralii</name>
    <dbReference type="NCBI Taxonomy" id="2771432"/>
    <lineage>
        <taxon>Bacteria</taxon>
        <taxon>Bacillati</taxon>
        <taxon>Bacillota</taxon>
        <taxon>Bacilli</taxon>
        <taxon>Bacillales</taxon>
        <taxon>Thermoactinomycetaceae</taxon>
        <taxon>Polycladospora</taxon>
    </lineage>
</organism>
<dbReference type="AlphaFoldDB" id="A0A926NAQ6"/>
<evidence type="ECO:0000313" key="2">
    <source>
        <dbReference type="Proteomes" id="UP000661691"/>
    </source>
</evidence>
<comment type="caution">
    <text evidence="1">The sequence shown here is derived from an EMBL/GenBank/DDBJ whole genome shotgun (WGS) entry which is preliminary data.</text>
</comment>
<evidence type="ECO:0000313" key="1">
    <source>
        <dbReference type="EMBL" id="MBD1372627.1"/>
    </source>
</evidence>
<gene>
    <name evidence="1" type="ORF">IC620_09700</name>
</gene>
<protein>
    <submittedName>
        <fullName evidence="1">Uncharacterized protein</fullName>
    </submittedName>
</protein>
<keyword evidence="2" id="KW-1185">Reference proteome</keyword>
<sequence length="76" mass="9441">MAYYNSVRAFLIEHMIVEFEKICIEIKLDPNRDNQDMDDFELNRKILIELRKRLQDYDQEEMIREGMRWYHDEVGK</sequence>
<name>A0A926NAQ6_9BACL</name>
<dbReference type="Proteomes" id="UP000661691">
    <property type="component" value="Unassembled WGS sequence"/>
</dbReference>
<proteinExistence type="predicted"/>
<reference evidence="1" key="1">
    <citation type="submission" date="2020-09" db="EMBL/GenBank/DDBJ databases">
        <title>A novel bacterium of genus Hazenella, isolated from South China Sea.</title>
        <authorList>
            <person name="Huang H."/>
            <person name="Mo K."/>
            <person name="Hu Y."/>
        </authorList>
    </citation>
    <scope>NUCLEOTIDE SEQUENCE</scope>
    <source>
        <strain evidence="1">IB182357</strain>
    </source>
</reference>
<accession>A0A926NAQ6</accession>